<keyword evidence="5" id="KW-1185">Reference proteome</keyword>
<dbReference type="Pfam" id="PF00378">
    <property type="entry name" value="ECH_1"/>
    <property type="match status" value="1"/>
</dbReference>
<dbReference type="Gene3D" id="1.10.12.10">
    <property type="entry name" value="Lyase 2-enoyl-coa Hydratase, Chain A, domain 2"/>
    <property type="match status" value="1"/>
</dbReference>
<dbReference type="GO" id="GO:0006635">
    <property type="term" value="P:fatty acid beta-oxidation"/>
    <property type="evidence" value="ECO:0007669"/>
    <property type="project" value="TreeGrafter"/>
</dbReference>
<organism evidence="4 5">
    <name type="scientific">Peribacillus asahii</name>
    <dbReference type="NCBI Taxonomy" id="228899"/>
    <lineage>
        <taxon>Bacteria</taxon>
        <taxon>Bacillati</taxon>
        <taxon>Bacillota</taxon>
        <taxon>Bacilli</taxon>
        <taxon>Bacillales</taxon>
        <taxon>Bacillaceae</taxon>
        <taxon>Peribacillus</taxon>
    </lineage>
</organism>
<dbReference type="PANTHER" id="PTHR11941:SF54">
    <property type="entry name" value="ENOYL-COA HYDRATASE, MITOCHONDRIAL"/>
    <property type="match status" value="1"/>
</dbReference>
<evidence type="ECO:0000256" key="1">
    <source>
        <dbReference type="ARBA" id="ARBA00005254"/>
    </source>
</evidence>
<dbReference type="Proteomes" id="UP000266016">
    <property type="component" value="Unassembled WGS sequence"/>
</dbReference>
<name>A0A398BFL7_9BACI</name>
<evidence type="ECO:0000256" key="2">
    <source>
        <dbReference type="ARBA" id="ARBA00023239"/>
    </source>
</evidence>
<comment type="caution">
    <text evidence="4">The sequence shown here is derived from an EMBL/GenBank/DDBJ whole genome shotgun (WGS) entry which is preliminary data.</text>
</comment>
<dbReference type="CDD" id="cd06558">
    <property type="entry name" value="crotonase-like"/>
    <property type="match status" value="1"/>
</dbReference>
<dbReference type="EMBL" id="QWVS01000011">
    <property type="protein sequence ID" value="RID87568.1"/>
    <property type="molecule type" value="Genomic_DNA"/>
</dbReference>
<dbReference type="FunFam" id="1.10.12.10:FF:000001">
    <property type="entry name" value="Probable enoyl-CoA hydratase, mitochondrial"/>
    <property type="match status" value="1"/>
</dbReference>
<sequence length="261" mass="28993">MTSTIINQIEDHVQIITLNRPEKKNAFNTEMIEAWVESLEQAQQNDDVHVIVITGAGDAFCSGGDVKTMNEGKDSPLDHKHRLWKFIHRVPLTLKKMDKPVIAAINGPAVGAGLDMALMADIRTMADTARVSEGYVKVGLVPGDGGAYYLPRLVGEAKALELLWTGNFIDAEEALRLGLVNQVYPREEFMERTLELAKQIASGPQVAIRMTKRAVKQSLKMDLESSLDLISSHFAIIKETEDHKEGVLAFSEKRKPKFQGR</sequence>
<evidence type="ECO:0000313" key="4">
    <source>
        <dbReference type="EMBL" id="RID87568.1"/>
    </source>
</evidence>
<keyword evidence="2" id="KW-0456">Lyase</keyword>
<evidence type="ECO:0000313" key="5">
    <source>
        <dbReference type="Proteomes" id="UP000266016"/>
    </source>
</evidence>
<protein>
    <submittedName>
        <fullName evidence="4">Enoyl-CoA hydratase</fullName>
    </submittedName>
</protein>
<dbReference type="InterPro" id="IPR001753">
    <property type="entry name" value="Enoyl-CoA_hydra/iso"/>
</dbReference>
<dbReference type="Gene3D" id="3.90.226.10">
    <property type="entry name" value="2-enoyl-CoA Hydratase, Chain A, domain 1"/>
    <property type="match status" value="1"/>
</dbReference>
<proteinExistence type="inferred from homology"/>
<dbReference type="AlphaFoldDB" id="A0A398BFL7"/>
<dbReference type="InterPro" id="IPR018376">
    <property type="entry name" value="Enoyl-CoA_hyd/isom_CS"/>
</dbReference>
<accession>A0A398BFL7</accession>
<dbReference type="SUPFAM" id="SSF52096">
    <property type="entry name" value="ClpP/crotonase"/>
    <property type="match status" value="1"/>
</dbReference>
<reference evidence="4 5" key="1">
    <citation type="submission" date="2018-08" db="EMBL/GenBank/DDBJ databases">
        <title>Bacillus jemisoniae sp. nov., Bacillus chryseoplanitiae sp. nov., Bacillus resnikiae sp. nov., and Bacillus frankliniae sp. nov., isolated from Viking spacecraft and associated surfaces.</title>
        <authorList>
            <person name="Seuylemezian A."/>
            <person name="Vaishampayan P."/>
        </authorList>
    </citation>
    <scope>NUCLEOTIDE SEQUENCE [LARGE SCALE GENOMIC DNA]</scope>
    <source>
        <strain evidence="4 5">MA001</strain>
    </source>
</reference>
<dbReference type="InterPro" id="IPR029045">
    <property type="entry name" value="ClpP/crotonase-like_dom_sf"/>
</dbReference>
<dbReference type="PANTHER" id="PTHR11941">
    <property type="entry name" value="ENOYL-COA HYDRATASE-RELATED"/>
    <property type="match status" value="1"/>
</dbReference>
<dbReference type="InterPro" id="IPR014748">
    <property type="entry name" value="Enoyl-CoA_hydra_C"/>
</dbReference>
<gene>
    <name evidence="4" type="ORF">D1953_05100</name>
</gene>
<dbReference type="RefSeq" id="WP_119116085.1">
    <property type="nucleotide sequence ID" value="NZ_QWVS01000011.1"/>
</dbReference>
<dbReference type="GO" id="GO:0016836">
    <property type="term" value="F:hydro-lyase activity"/>
    <property type="evidence" value="ECO:0007669"/>
    <property type="project" value="UniProtKB-ARBA"/>
</dbReference>
<comment type="similarity">
    <text evidence="1 3">Belongs to the enoyl-CoA hydratase/isomerase family.</text>
</comment>
<dbReference type="PROSITE" id="PS00166">
    <property type="entry name" value="ENOYL_COA_HYDRATASE"/>
    <property type="match status" value="1"/>
</dbReference>
<evidence type="ECO:0000256" key="3">
    <source>
        <dbReference type="RuleBase" id="RU003707"/>
    </source>
</evidence>